<dbReference type="PROSITE" id="PS51257">
    <property type="entry name" value="PROKAR_LIPOPROTEIN"/>
    <property type="match status" value="1"/>
</dbReference>
<keyword evidence="10" id="KW-1185">Reference proteome</keyword>
<dbReference type="AlphaFoldDB" id="A0A3E4MJZ6"/>
<name>A0A3E4MJZ6_9BACT</name>
<accession>A0A3E4MJZ6</accession>
<protein>
    <submittedName>
        <fullName evidence="9">RagB/SusD family nutrient uptake outer membrane protein</fullName>
    </submittedName>
</protein>
<dbReference type="InterPro" id="IPR033985">
    <property type="entry name" value="SusD-like_N"/>
</dbReference>
<dbReference type="Pfam" id="PF14322">
    <property type="entry name" value="SusD-like_3"/>
    <property type="match status" value="1"/>
</dbReference>
<evidence type="ECO:0000256" key="2">
    <source>
        <dbReference type="ARBA" id="ARBA00006275"/>
    </source>
</evidence>
<gene>
    <name evidence="9" type="ORF">DXD04_16350</name>
</gene>
<evidence type="ECO:0000256" key="5">
    <source>
        <dbReference type="ARBA" id="ARBA00023237"/>
    </source>
</evidence>
<dbReference type="InterPro" id="IPR012944">
    <property type="entry name" value="SusD_RagB_dom"/>
</dbReference>
<dbReference type="SUPFAM" id="SSF48452">
    <property type="entry name" value="TPR-like"/>
    <property type="match status" value="1"/>
</dbReference>
<dbReference type="Pfam" id="PF07980">
    <property type="entry name" value="SusD_RagB"/>
    <property type="match status" value="1"/>
</dbReference>
<dbReference type="InterPro" id="IPR011990">
    <property type="entry name" value="TPR-like_helical_dom_sf"/>
</dbReference>
<dbReference type="GO" id="GO:0009279">
    <property type="term" value="C:cell outer membrane"/>
    <property type="evidence" value="ECO:0007669"/>
    <property type="project" value="UniProtKB-SubCell"/>
</dbReference>
<comment type="similarity">
    <text evidence="2">Belongs to the SusD family.</text>
</comment>
<evidence type="ECO:0000313" key="10">
    <source>
        <dbReference type="Proteomes" id="UP000260862"/>
    </source>
</evidence>
<comment type="subcellular location">
    <subcellularLocation>
        <location evidence="1">Cell outer membrane</location>
    </subcellularLocation>
</comment>
<feature type="domain" description="SusD-like N-terminal" evidence="8">
    <location>
        <begin position="23"/>
        <end position="224"/>
    </location>
</feature>
<dbReference type="Proteomes" id="UP000260862">
    <property type="component" value="Unassembled WGS sequence"/>
</dbReference>
<evidence type="ECO:0000256" key="1">
    <source>
        <dbReference type="ARBA" id="ARBA00004442"/>
    </source>
</evidence>
<proteinExistence type="inferred from homology"/>
<feature type="chain" id="PRO_5017698389" evidence="6">
    <location>
        <begin position="23"/>
        <end position="643"/>
    </location>
</feature>
<feature type="signal peptide" evidence="6">
    <location>
        <begin position="1"/>
        <end position="22"/>
    </location>
</feature>
<dbReference type="RefSeq" id="WP_117674188.1">
    <property type="nucleotide sequence ID" value="NZ_CABOGR010000056.1"/>
</dbReference>
<evidence type="ECO:0000259" key="7">
    <source>
        <dbReference type="Pfam" id="PF07980"/>
    </source>
</evidence>
<keyword evidence="4" id="KW-0472">Membrane</keyword>
<evidence type="ECO:0000313" key="9">
    <source>
        <dbReference type="EMBL" id="RGK49975.1"/>
    </source>
</evidence>
<evidence type="ECO:0000256" key="3">
    <source>
        <dbReference type="ARBA" id="ARBA00022729"/>
    </source>
</evidence>
<evidence type="ECO:0000256" key="6">
    <source>
        <dbReference type="SAM" id="SignalP"/>
    </source>
</evidence>
<comment type="caution">
    <text evidence="9">The sequence shown here is derived from an EMBL/GenBank/DDBJ whole genome shotgun (WGS) entry which is preliminary data.</text>
</comment>
<keyword evidence="5" id="KW-0998">Cell outer membrane</keyword>
<feature type="domain" description="RagB/SusD" evidence="7">
    <location>
        <begin position="321"/>
        <end position="639"/>
    </location>
</feature>
<keyword evidence="3 6" id="KW-0732">Signal</keyword>
<dbReference type="EMBL" id="QSQT01000056">
    <property type="protein sequence ID" value="RGK49975.1"/>
    <property type="molecule type" value="Genomic_DNA"/>
</dbReference>
<reference evidence="9 10" key="1">
    <citation type="submission" date="2018-08" db="EMBL/GenBank/DDBJ databases">
        <title>A genome reference for cultivated species of the human gut microbiota.</title>
        <authorList>
            <person name="Zou Y."/>
            <person name="Xue W."/>
            <person name="Luo G."/>
        </authorList>
    </citation>
    <scope>NUCLEOTIDE SEQUENCE [LARGE SCALE GENOMIC DNA]</scope>
    <source>
        <strain evidence="9 10">TF10-3AC</strain>
    </source>
</reference>
<evidence type="ECO:0000259" key="8">
    <source>
        <dbReference type="Pfam" id="PF14322"/>
    </source>
</evidence>
<sequence length="643" mass="73282">MKKYIKIAALSCFALFSMSSCNDYLDKEPDDQLTLETVFENKENMERWLAFIYQELPEFYTYDGPDAIADELTPSKGWESQGFKAILYQKGNWTADSPGVISYWTTFPKAIRSAYQFIKYAHAVPGVTEQEVEYMKAECRFFIGYFHSMLVMTYGSVPIIREAAESASSDNLMLKQEPFYDVVDWAANEMLEASKVLPSSYDESQKYGRVTSIACLAMRARLLLFAASDLVNGNPDMADIVNCDGTPIFSKEKDPQRWKDAVDACQLLIDEAEAAGHKLHIEYLTDGTTIDPFLSYQNALLKRKIEGNNEILFARTMDSGGYFDKQCTPRGMGLNGVGAICVSQSLVDAFFMKDGKMPILGYNSDGSPILNPDVDNYSESGYTTDDEYYPTNWIYGSGNGSATADHNLIVAKNTYNMYAHREPRFYISVMYNEEYHWVGKRNCDFFMDGKDGGPSHDAPWTGYMCRKRTDPTANPKENSGTYKSRHGSLYRLAEAYLSYAEALNEWSIENGTYAANLSEILKYVNRIRQRAGIPQYGYAEGEITPPASGEEMRTLIRQERRVELNCECGLRFNDLRRWKLAKDLLDGDFYAMNAYAQAGNRDDYYKRVVYETRKFISYWFPIPQDDIDKNTNLRQTPDWIAGN</sequence>
<dbReference type="Gene3D" id="1.25.40.390">
    <property type="match status" value="1"/>
</dbReference>
<organism evidence="9 10">
    <name type="scientific">Phocaeicola plebeius</name>
    <dbReference type="NCBI Taxonomy" id="310297"/>
    <lineage>
        <taxon>Bacteria</taxon>
        <taxon>Pseudomonadati</taxon>
        <taxon>Bacteroidota</taxon>
        <taxon>Bacteroidia</taxon>
        <taxon>Bacteroidales</taxon>
        <taxon>Bacteroidaceae</taxon>
        <taxon>Phocaeicola</taxon>
    </lineage>
</organism>
<evidence type="ECO:0000256" key="4">
    <source>
        <dbReference type="ARBA" id="ARBA00023136"/>
    </source>
</evidence>